<proteinExistence type="predicted"/>
<dbReference type="Pfam" id="PF07654">
    <property type="entry name" value="C1-set"/>
    <property type="match status" value="1"/>
</dbReference>
<keyword evidence="2" id="KW-0812">Transmembrane</keyword>
<keyword evidence="1" id="KW-0393">Immunoglobulin domain</keyword>
<dbReference type="PRINTS" id="PR01669">
    <property type="entry name" value="TAPASIN"/>
</dbReference>
<keyword evidence="3" id="KW-0732">Signal</keyword>
<feature type="transmembrane region" description="Helical" evidence="2">
    <location>
        <begin position="413"/>
        <end position="432"/>
    </location>
</feature>
<dbReference type="GO" id="GO:0019885">
    <property type="term" value="P:antigen processing and presentation of endogenous peptide antigen via MHC class I"/>
    <property type="evidence" value="ECO:0007669"/>
    <property type="project" value="InterPro"/>
</dbReference>
<evidence type="ECO:0000313" key="5">
    <source>
        <dbReference type="Ensembl" id="ENSNBRP00000000324.1"/>
    </source>
</evidence>
<evidence type="ECO:0000313" key="6">
    <source>
        <dbReference type="Proteomes" id="UP000261580"/>
    </source>
</evidence>
<name>A0A3Q4M1F0_NEOBR</name>
<dbReference type="STRING" id="32507.ENSNBRP00000000324"/>
<dbReference type="InterPro" id="IPR003597">
    <property type="entry name" value="Ig_C1-set"/>
</dbReference>
<feature type="signal peptide" evidence="3">
    <location>
        <begin position="1"/>
        <end position="17"/>
    </location>
</feature>
<accession>A0A3Q4M1F0</accession>
<reference evidence="5" key="1">
    <citation type="submission" date="2025-08" db="UniProtKB">
        <authorList>
            <consortium name="Ensembl"/>
        </authorList>
    </citation>
    <scope>IDENTIFICATION</scope>
</reference>
<feature type="domain" description="Ig-like" evidence="4">
    <location>
        <begin position="162"/>
        <end position="286"/>
    </location>
</feature>
<evidence type="ECO:0000256" key="2">
    <source>
        <dbReference type="SAM" id="Phobius"/>
    </source>
</evidence>
<dbReference type="SMART" id="SM00409">
    <property type="entry name" value="IG"/>
    <property type="match status" value="1"/>
</dbReference>
<reference evidence="5" key="2">
    <citation type="submission" date="2025-09" db="UniProtKB">
        <authorList>
            <consortium name="Ensembl"/>
        </authorList>
    </citation>
    <scope>IDENTIFICATION</scope>
</reference>
<dbReference type="InterPro" id="IPR036179">
    <property type="entry name" value="Ig-like_dom_sf"/>
</dbReference>
<dbReference type="SUPFAM" id="SSF48726">
    <property type="entry name" value="Immunoglobulin"/>
    <property type="match status" value="2"/>
</dbReference>
<dbReference type="GeneTree" id="ENSGT00940000160453"/>
<evidence type="ECO:0000256" key="3">
    <source>
        <dbReference type="SAM" id="SignalP"/>
    </source>
</evidence>
<keyword evidence="6" id="KW-1185">Reference proteome</keyword>
<protein>
    <submittedName>
        <fullName evidence="5">Tapasin-related protein-like</fullName>
    </submittedName>
</protein>
<dbReference type="AlphaFoldDB" id="A0A3Q4M1F0"/>
<evidence type="ECO:0000256" key="1">
    <source>
        <dbReference type="ARBA" id="ARBA00023319"/>
    </source>
</evidence>
<dbReference type="Gene3D" id="2.60.40.10">
    <property type="entry name" value="Immunoglobulins"/>
    <property type="match status" value="3"/>
</dbReference>
<dbReference type="PROSITE" id="PS50835">
    <property type="entry name" value="IG_LIKE"/>
    <property type="match status" value="2"/>
</dbReference>
<dbReference type="Proteomes" id="UP000261580">
    <property type="component" value="Unassembled WGS sequence"/>
</dbReference>
<dbReference type="InterPro" id="IPR003599">
    <property type="entry name" value="Ig_sub"/>
</dbReference>
<dbReference type="OMA" id="YPLDAQM"/>
<keyword evidence="2" id="KW-1133">Transmembrane helix</keyword>
<dbReference type="PANTHER" id="PTHR23411">
    <property type="entry name" value="TAPASIN"/>
    <property type="match status" value="1"/>
</dbReference>
<evidence type="ECO:0000259" key="4">
    <source>
        <dbReference type="PROSITE" id="PS50835"/>
    </source>
</evidence>
<dbReference type="Pfam" id="PF07686">
    <property type="entry name" value="V-set"/>
    <property type="match status" value="1"/>
</dbReference>
<dbReference type="InterPro" id="IPR008056">
    <property type="entry name" value="Tapasin"/>
</dbReference>
<sequence length="433" mass="47222">IFLRTVLLLVSSADGVADVVLTCTLVEEGGGLGGMGGGHFTRTPATLILRDVAVGPDESLEELTPFVPPSIPDPDLLLFEAEVSSPEIPNANVLLHADCNEQEVMCELSSYSPRGLEENSDRVFFMVSLSVDEVDFSTALILETLKVEKDESTLMQSKLGLPLSQSGTLLTDLIFVVFTHIKSVSAPLRSDVLLNCGFKQQDTPLAQEVGIEWRLQHRGKGRKVLEMKRAARTEETSNNYYSVCLVDGERAGSSINAAQVVGEGNASLTLTTLKVGDEGTYICTVSLGPFHSQQVIQLRIIQPPDVSLSVEKLVLKSSSSQKLSCHSSKYYPLDSHIEWFSLSPTDTEPQLFIDQGSLSSHRQHGDGTFTLSSHIAVPPTTVPGTKIICKVSHTALEEPLFVSVVVEPPEPDSYWWILGFLIITVLFFYQVMG</sequence>
<dbReference type="InterPro" id="IPR050380">
    <property type="entry name" value="Immune_Resp_Modulators"/>
</dbReference>
<dbReference type="InterPro" id="IPR013106">
    <property type="entry name" value="Ig_V-set"/>
</dbReference>
<dbReference type="InterPro" id="IPR013783">
    <property type="entry name" value="Ig-like_fold"/>
</dbReference>
<dbReference type="InterPro" id="IPR007110">
    <property type="entry name" value="Ig-like_dom"/>
</dbReference>
<feature type="domain" description="Ig-like" evidence="4">
    <location>
        <begin position="304"/>
        <end position="403"/>
    </location>
</feature>
<dbReference type="GO" id="GO:0016020">
    <property type="term" value="C:membrane"/>
    <property type="evidence" value="ECO:0007669"/>
    <property type="project" value="InterPro"/>
</dbReference>
<dbReference type="Ensembl" id="ENSNBRT00000000360.1">
    <property type="protein sequence ID" value="ENSNBRP00000000324.1"/>
    <property type="gene ID" value="ENSNBRG00000000257.1"/>
</dbReference>
<keyword evidence="2" id="KW-0472">Membrane</keyword>
<organism evidence="5 6">
    <name type="scientific">Neolamprologus brichardi</name>
    <name type="common">Fairy cichlid</name>
    <name type="synonym">Lamprologus brichardi</name>
    <dbReference type="NCBI Taxonomy" id="32507"/>
    <lineage>
        <taxon>Eukaryota</taxon>
        <taxon>Metazoa</taxon>
        <taxon>Chordata</taxon>
        <taxon>Craniata</taxon>
        <taxon>Vertebrata</taxon>
        <taxon>Euteleostomi</taxon>
        <taxon>Actinopterygii</taxon>
        <taxon>Neopterygii</taxon>
        <taxon>Teleostei</taxon>
        <taxon>Neoteleostei</taxon>
        <taxon>Acanthomorphata</taxon>
        <taxon>Ovalentaria</taxon>
        <taxon>Cichlomorphae</taxon>
        <taxon>Cichliformes</taxon>
        <taxon>Cichlidae</taxon>
        <taxon>African cichlids</taxon>
        <taxon>Pseudocrenilabrinae</taxon>
        <taxon>Lamprologini</taxon>
        <taxon>Neolamprologus</taxon>
    </lineage>
</organism>
<feature type="chain" id="PRO_5018726681" evidence="3">
    <location>
        <begin position="18"/>
        <end position="433"/>
    </location>
</feature>
<dbReference type="Bgee" id="ENSNBRG00000000257">
    <property type="expression patterns" value="Expressed in brain and 1 other cell type or tissue"/>
</dbReference>